<dbReference type="FunFam" id="1.10.238.10:FF:000090">
    <property type="entry name" value="calumenin isoform X2"/>
    <property type="match status" value="1"/>
</dbReference>
<comment type="function">
    <text evidence="9">Probable molecular chaperone assisting protein biosynthesis and transport in the endoplasmic reticulum. Required for the proper biosynthesis and transport of pulmonary surfactant-associated protein A/SP-A, pulmonary surfactant-associated protein D/SP-D and the lipid transporter ABCA3. By regulating both the proper expression and the degradation through the endoplasmic reticulum-associated protein degradation pathway of these proteins plays a crucial role in pulmonary surfactant homeostasis. Has an anti-fibrotic activity by negatively regulating the secretion of type I and type III collagens. This calcium-binding protein also transiently associates with immature PCSK6 and regulates its secretion.</text>
</comment>
<dbReference type="InterPro" id="IPR002048">
    <property type="entry name" value="EF_hand_dom"/>
</dbReference>
<dbReference type="Pfam" id="PF13499">
    <property type="entry name" value="EF-hand_7"/>
    <property type="match status" value="3"/>
</dbReference>
<dbReference type="SUPFAM" id="SSF47473">
    <property type="entry name" value="EF-hand"/>
    <property type="match status" value="3"/>
</dbReference>
<evidence type="ECO:0000256" key="3">
    <source>
        <dbReference type="ARBA" id="ARBA00022729"/>
    </source>
</evidence>
<evidence type="ECO:0000313" key="13">
    <source>
        <dbReference type="EMBL" id="KAK4887280.1"/>
    </source>
</evidence>
<evidence type="ECO:0000256" key="8">
    <source>
        <dbReference type="ARBA" id="ARBA00023186"/>
    </source>
</evidence>
<feature type="domain" description="EF-hand" evidence="12">
    <location>
        <begin position="75"/>
        <end position="110"/>
    </location>
</feature>
<evidence type="ECO:0000256" key="11">
    <source>
        <dbReference type="ARBA" id="ARBA00072696"/>
    </source>
</evidence>
<evidence type="ECO:0000256" key="5">
    <source>
        <dbReference type="ARBA" id="ARBA00022824"/>
    </source>
</evidence>
<organism evidence="13 14">
    <name type="scientific">Aquatica leii</name>
    <dbReference type="NCBI Taxonomy" id="1421715"/>
    <lineage>
        <taxon>Eukaryota</taxon>
        <taxon>Metazoa</taxon>
        <taxon>Ecdysozoa</taxon>
        <taxon>Arthropoda</taxon>
        <taxon>Hexapoda</taxon>
        <taxon>Insecta</taxon>
        <taxon>Pterygota</taxon>
        <taxon>Neoptera</taxon>
        <taxon>Endopterygota</taxon>
        <taxon>Coleoptera</taxon>
        <taxon>Polyphaga</taxon>
        <taxon>Elateriformia</taxon>
        <taxon>Elateroidea</taxon>
        <taxon>Lampyridae</taxon>
        <taxon>Luciolinae</taxon>
        <taxon>Aquatica</taxon>
    </lineage>
</organism>
<dbReference type="SMART" id="SM00054">
    <property type="entry name" value="EFh"/>
    <property type="match status" value="9"/>
</dbReference>
<evidence type="ECO:0000256" key="2">
    <source>
        <dbReference type="ARBA" id="ARBA00022723"/>
    </source>
</evidence>
<evidence type="ECO:0000313" key="14">
    <source>
        <dbReference type="Proteomes" id="UP001353858"/>
    </source>
</evidence>
<keyword evidence="3" id="KW-0732">Signal</keyword>
<keyword evidence="4" id="KW-0677">Repeat</keyword>
<evidence type="ECO:0000256" key="6">
    <source>
        <dbReference type="ARBA" id="ARBA00022837"/>
    </source>
</evidence>
<dbReference type="GO" id="GO:0005788">
    <property type="term" value="C:endoplasmic reticulum lumen"/>
    <property type="evidence" value="ECO:0007669"/>
    <property type="project" value="UniProtKB-SubCell"/>
</dbReference>
<name>A0AAN7ST18_9COLE</name>
<dbReference type="InterPro" id="IPR011992">
    <property type="entry name" value="EF-hand-dom_pair"/>
</dbReference>
<dbReference type="Gene3D" id="1.10.238.10">
    <property type="entry name" value="EF-hand"/>
    <property type="match status" value="3"/>
</dbReference>
<dbReference type="PROSITE" id="PS50222">
    <property type="entry name" value="EF_HAND_2"/>
    <property type="match status" value="6"/>
</dbReference>
<dbReference type="CDD" id="cd16226">
    <property type="entry name" value="EFh_CREC_Calumenin_like"/>
    <property type="match status" value="1"/>
</dbReference>
<dbReference type="Proteomes" id="UP001353858">
    <property type="component" value="Unassembled WGS sequence"/>
</dbReference>
<feature type="domain" description="EF-hand" evidence="12">
    <location>
        <begin position="254"/>
        <end position="289"/>
    </location>
</feature>
<feature type="domain" description="EF-hand" evidence="12">
    <location>
        <begin position="8"/>
        <end position="43"/>
    </location>
</feature>
<reference evidence="14" key="1">
    <citation type="submission" date="2023-01" db="EMBL/GenBank/DDBJ databases">
        <title>Key to firefly adult light organ development and bioluminescence: homeobox transcription factors regulate luciferase expression and transportation to peroxisome.</title>
        <authorList>
            <person name="Fu X."/>
        </authorList>
    </citation>
    <scope>NUCLEOTIDE SEQUENCE [LARGE SCALE GENOMIC DNA]</scope>
</reference>
<evidence type="ECO:0000256" key="4">
    <source>
        <dbReference type="ARBA" id="ARBA00022737"/>
    </source>
</evidence>
<comment type="subcellular location">
    <subcellularLocation>
        <location evidence="1">Endoplasmic reticulum lumen</location>
    </subcellularLocation>
</comment>
<gene>
    <name evidence="13" type="ORF">RN001_003551</name>
</gene>
<keyword evidence="8" id="KW-0143">Chaperone</keyword>
<comment type="subunit">
    <text evidence="10">Interacts with PCSK6 (immature form including the propeptide); probably involved in the maturation and the secretion of PCSK6.</text>
</comment>
<sequence length="507" mass="59670">MAYTAPPPTREFLWDVFSRVDKDRSGFISAEELQIALSNGTWSPFNPETVRLMIGMFDKHNQGTVNFEDFGALWKYVTDWQNCFRSFDRDSSGNIDKEELKTALTTFGYRLSGGVIDVLMRKFDRHGRGTILFDDFIQCCIILYTLTASFRQYDTDQDGVITIHYEQFLSMINANVYILDDKRRMNFMQECLLVLVFAFAAIAIPNPDEKKNRVFDRELSNKEHYDHEQHNAQYDHEAFLGEEAKTFDQLPPEESVRRLGIIIDKIDHNKDGIVNLEELKDWIRFTQKRYIMEDVDRQWKQHNSNNEKDTIAWLDYKKMVYGFLDNMDATEIDKDDEGFSYKNMLKRDRRRWTAADSDRDDLLTKEEFAAFLHPEETDHMRDIVVLETMEDIDKDGDGKVSITEYIGDMYRAEESEIEPEWVKNEREQFNTYRDKDGDGFMDTDEVKNWILPHDFDHAEAEARHLIYEADSDADQKLTKEEILNKYDLFVGSQATDFGEALARHDEF</sequence>
<dbReference type="PANTHER" id="PTHR10827:SF52">
    <property type="entry name" value="IP16409P"/>
    <property type="match status" value="1"/>
</dbReference>
<comment type="caution">
    <text evidence="13">The sequence shown here is derived from an EMBL/GenBank/DDBJ whole genome shotgun (WGS) entry which is preliminary data.</text>
</comment>
<feature type="domain" description="EF-hand" evidence="12">
    <location>
        <begin position="380"/>
        <end position="415"/>
    </location>
</feature>
<keyword evidence="7" id="KW-0325">Glycoprotein</keyword>
<dbReference type="PANTHER" id="PTHR10827">
    <property type="entry name" value="RETICULOCALBIN"/>
    <property type="match status" value="1"/>
</dbReference>
<dbReference type="Pfam" id="PF13202">
    <property type="entry name" value="EF-hand_5"/>
    <property type="match status" value="2"/>
</dbReference>
<feature type="domain" description="EF-hand" evidence="12">
    <location>
        <begin position="111"/>
        <end position="146"/>
    </location>
</feature>
<keyword evidence="14" id="KW-1185">Reference proteome</keyword>
<dbReference type="FunFam" id="1.10.238.10:FF:000104">
    <property type="entry name" value="calumenin isoform X1"/>
    <property type="match status" value="1"/>
</dbReference>
<evidence type="ECO:0000256" key="10">
    <source>
        <dbReference type="ARBA" id="ARBA00063143"/>
    </source>
</evidence>
<protein>
    <recommendedName>
        <fullName evidence="11">Reticulocalbin-3</fullName>
    </recommendedName>
</protein>
<dbReference type="CDD" id="cd16183">
    <property type="entry name" value="EFh_PEF_ALG-2"/>
    <property type="match status" value="1"/>
</dbReference>
<dbReference type="EMBL" id="JARPUR010000001">
    <property type="protein sequence ID" value="KAK4887280.1"/>
    <property type="molecule type" value="Genomic_DNA"/>
</dbReference>
<keyword evidence="5" id="KW-0256">Endoplasmic reticulum</keyword>
<dbReference type="PROSITE" id="PS00018">
    <property type="entry name" value="EF_HAND_1"/>
    <property type="match status" value="7"/>
</dbReference>
<keyword evidence="6" id="KW-0106">Calcium</keyword>
<feature type="domain" description="EF-hand" evidence="12">
    <location>
        <begin position="434"/>
        <end position="456"/>
    </location>
</feature>
<dbReference type="InterPro" id="IPR018247">
    <property type="entry name" value="EF_Hand_1_Ca_BS"/>
</dbReference>
<accession>A0AAN7ST18</accession>
<dbReference type="GO" id="GO:0005509">
    <property type="term" value="F:calcium ion binding"/>
    <property type="evidence" value="ECO:0007669"/>
    <property type="project" value="InterPro"/>
</dbReference>
<evidence type="ECO:0000256" key="7">
    <source>
        <dbReference type="ARBA" id="ARBA00023180"/>
    </source>
</evidence>
<keyword evidence="2" id="KW-0479">Metal-binding</keyword>
<evidence type="ECO:0000256" key="1">
    <source>
        <dbReference type="ARBA" id="ARBA00004319"/>
    </source>
</evidence>
<evidence type="ECO:0000259" key="12">
    <source>
        <dbReference type="PROSITE" id="PS50222"/>
    </source>
</evidence>
<dbReference type="GO" id="GO:0015031">
    <property type="term" value="P:protein transport"/>
    <property type="evidence" value="ECO:0007669"/>
    <property type="project" value="UniProtKB-ARBA"/>
</dbReference>
<proteinExistence type="predicted"/>
<dbReference type="AlphaFoldDB" id="A0AAN7ST18"/>
<evidence type="ECO:0000256" key="9">
    <source>
        <dbReference type="ARBA" id="ARBA00056975"/>
    </source>
</evidence>